<dbReference type="InterPro" id="IPR036271">
    <property type="entry name" value="Tet_transcr_reg_TetR-rel_C_sf"/>
</dbReference>
<evidence type="ECO:0000256" key="3">
    <source>
        <dbReference type="ARBA" id="ARBA00023163"/>
    </source>
</evidence>
<dbReference type="AlphaFoldDB" id="D7BE48"/>
<accession>D7BE48</accession>
<dbReference type="PRINTS" id="PR00455">
    <property type="entry name" value="HTHTETR"/>
</dbReference>
<sequence length="210" mass="23355">MYLLANISDPDPTRARLLRSSLELLAERGYKGATTREIAARAGVSEVTLFRHYASKEELMREAIGRISPPVEQLIPAQIDDLEAAFVQLVRNIEALIEANQGFVIRLLPELMRHPELRGEGGAPRFTRAFTAAGGFIKHCQELGLLRTDETPEQMVVALVGPLIARVLLSEVWGVRISLNLQAHVRGFLEGRRVSAAQGERRRNSGRAKR</sequence>
<dbReference type="Proteomes" id="UP000001916">
    <property type="component" value="Chromosome"/>
</dbReference>
<evidence type="ECO:0000256" key="2">
    <source>
        <dbReference type="ARBA" id="ARBA00023125"/>
    </source>
</evidence>
<dbReference type="PANTHER" id="PTHR30055:SF234">
    <property type="entry name" value="HTH-TYPE TRANSCRIPTIONAL REGULATOR BETI"/>
    <property type="match status" value="1"/>
</dbReference>
<feature type="domain" description="HTH tetR-type" evidence="5">
    <location>
        <begin position="11"/>
        <end position="71"/>
    </location>
</feature>
<feature type="DNA-binding region" description="H-T-H motif" evidence="4">
    <location>
        <begin position="34"/>
        <end position="53"/>
    </location>
</feature>
<reference evidence="6 7" key="1">
    <citation type="journal article" date="2010" name="Stand. Genomic Sci.">
        <title>Complete genome sequence of Meiothermus silvanus type strain (VI-R2).</title>
        <authorList>
            <person name="Sikorski J."/>
            <person name="Tindall B.J."/>
            <person name="Lowry S."/>
            <person name="Lucas S."/>
            <person name="Nolan M."/>
            <person name="Copeland A."/>
            <person name="Glavina Del Rio T."/>
            <person name="Tice H."/>
            <person name="Cheng J.F."/>
            <person name="Han C."/>
            <person name="Pitluck S."/>
            <person name="Liolios K."/>
            <person name="Ivanova N."/>
            <person name="Mavromatis K."/>
            <person name="Mikhailova N."/>
            <person name="Pati A."/>
            <person name="Goodwin L."/>
            <person name="Chen A."/>
            <person name="Palaniappan K."/>
            <person name="Land M."/>
            <person name="Hauser L."/>
            <person name="Chang Y.J."/>
            <person name="Jeffries C.D."/>
            <person name="Rohde M."/>
            <person name="Goker M."/>
            <person name="Woyke T."/>
            <person name="Bristow J."/>
            <person name="Eisen J.A."/>
            <person name="Markowitz V."/>
            <person name="Hugenholtz P."/>
            <person name="Kyrpides N.C."/>
            <person name="Klenk H.P."/>
            <person name="Lapidus A."/>
        </authorList>
    </citation>
    <scope>NUCLEOTIDE SEQUENCE [LARGE SCALE GENOMIC DNA]</scope>
    <source>
        <strain evidence="7">ATCC 700542 / DSM 9946 / VI-R2</strain>
    </source>
</reference>
<dbReference type="Gene3D" id="1.10.357.10">
    <property type="entry name" value="Tetracycline Repressor, domain 2"/>
    <property type="match status" value="1"/>
</dbReference>
<dbReference type="SUPFAM" id="SSF46689">
    <property type="entry name" value="Homeodomain-like"/>
    <property type="match status" value="1"/>
</dbReference>
<dbReference type="PROSITE" id="PS50977">
    <property type="entry name" value="HTH_TETR_2"/>
    <property type="match status" value="1"/>
</dbReference>
<dbReference type="Pfam" id="PF00440">
    <property type="entry name" value="TetR_N"/>
    <property type="match status" value="1"/>
</dbReference>
<evidence type="ECO:0000256" key="1">
    <source>
        <dbReference type="ARBA" id="ARBA00023015"/>
    </source>
</evidence>
<dbReference type="PANTHER" id="PTHR30055">
    <property type="entry name" value="HTH-TYPE TRANSCRIPTIONAL REGULATOR RUTR"/>
    <property type="match status" value="1"/>
</dbReference>
<keyword evidence="7" id="KW-1185">Reference proteome</keyword>
<dbReference type="InterPro" id="IPR009057">
    <property type="entry name" value="Homeodomain-like_sf"/>
</dbReference>
<evidence type="ECO:0000313" key="7">
    <source>
        <dbReference type="Proteomes" id="UP000001916"/>
    </source>
</evidence>
<dbReference type="KEGG" id="msv:Mesil_3071"/>
<dbReference type="eggNOG" id="COG1309">
    <property type="taxonomic scope" value="Bacteria"/>
</dbReference>
<protein>
    <submittedName>
        <fullName evidence="6">Transcriptional regulator, TetR family</fullName>
    </submittedName>
</protein>
<keyword evidence="2 4" id="KW-0238">DNA-binding</keyword>
<dbReference type="OrthoDB" id="9780824at2"/>
<dbReference type="GO" id="GO:0003700">
    <property type="term" value="F:DNA-binding transcription factor activity"/>
    <property type="evidence" value="ECO:0007669"/>
    <property type="project" value="TreeGrafter"/>
</dbReference>
<dbReference type="InterPro" id="IPR001647">
    <property type="entry name" value="HTH_TetR"/>
</dbReference>
<evidence type="ECO:0000256" key="4">
    <source>
        <dbReference type="PROSITE-ProRule" id="PRU00335"/>
    </source>
</evidence>
<dbReference type="GO" id="GO:0000976">
    <property type="term" value="F:transcription cis-regulatory region binding"/>
    <property type="evidence" value="ECO:0007669"/>
    <property type="project" value="TreeGrafter"/>
</dbReference>
<proteinExistence type="predicted"/>
<dbReference type="EMBL" id="CP002042">
    <property type="protein sequence ID" value="ADH64906.1"/>
    <property type="molecule type" value="Genomic_DNA"/>
</dbReference>
<dbReference type="RefSeq" id="WP_013159435.1">
    <property type="nucleotide sequence ID" value="NC_014212.1"/>
</dbReference>
<name>D7BE48_ALLS1</name>
<evidence type="ECO:0000313" key="6">
    <source>
        <dbReference type="EMBL" id="ADH64906.1"/>
    </source>
</evidence>
<organism evidence="6 7">
    <name type="scientific">Allomeiothermus silvanus (strain ATCC 700542 / DSM 9946 / NBRC 106475 / NCIMB 13440 / VI-R2)</name>
    <name type="common">Thermus silvanus</name>
    <dbReference type="NCBI Taxonomy" id="526227"/>
    <lineage>
        <taxon>Bacteria</taxon>
        <taxon>Thermotogati</taxon>
        <taxon>Deinococcota</taxon>
        <taxon>Deinococci</taxon>
        <taxon>Thermales</taxon>
        <taxon>Thermaceae</taxon>
        <taxon>Allomeiothermus</taxon>
    </lineage>
</organism>
<evidence type="ECO:0000259" key="5">
    <source>
        <dbReference type="PROSITE" id="PS50977"/>
    </source>
</evidence>
<dbReference type="SUPFAM" id="SSF48498">
    <property type="entry name" value="Tetracyclin repressor-like, C-terminal domain"/>
    <property type="match status" value="1"/>
</dbReference>
<dbReference type="HOGENOM" id="CLU_069356_27_3_0"/>
<dbReference type="InterPro" id="IPR050109">
    <property type="entry name" value="HTH-type_TetR-like_transc_reg"/>
</dbReference>
<gene>
    <name evidence="6" type="ordered locus">Mesil_3071</name>
</gene>
<dbReference type="STRING" id="526227.Mesil_3071"/>
<keyword evidence="1" id="KW-0805">Transcription regulation</keyword>
<keyword evidence="3" id="KW-0804">Transcription</keyword>